<dbReference type="GO" id="GO:0006310">
    <property type="term" value="P:DNA recombination"/>
    <property type="evidence" value="ECO:0007669"/>
    <property type="project" value="UniProtKB-KW"/>
</dbReference>
<dbReference type="InterPro" id="IPR027417">
    <property type="entry name" value="P-loop_NTPase"/>
</dbReference>
<dbReference type="GO" id="GO:0016787">
    <property type="term" value="F:hydrolase activity"/>
    <property type="evidence" value="ECO:0007669"/>
    <property type="project" value="UniProtKB-KW"/>
</dbReference>
<feature type="compositionally biased region" description="Polar residues" evidence="2">
    <location>
        <begin position="22"/>
        <end position="52"/>
    </location>
</feature>
<comment type="catalytic activity">
    <reaction evidence="1">
        <text>ATP + H2O = ADP + phosphate + H(+)</text>
        <dbReference type="Rhea" id="RHEA:13065"/>
        <dbReference type="ChEBI" id="CHEBI:15377"/>
        <dbReference type="ChEBI" id="CHEBI:15378"/>
        <dbReference type="ChEBI" id="CHEBI:30616"/>
        <dbReference type="ChEBI" id="CHEBI:43474"/>
        <dbReference type="ChEBI" id="CHEBI:456216"/>
        <dbReference type="EC" id="5.6.2.3"/>
    </reaction>
</comment>
<evidence type="ECO:0000313" key="5">
    <source>
        <dbReference type="Proteomes" id="UP000562929"/>
    </source>
</evidence>
<keyword evidence="1" id="KW-0378">Hydrolase</keyword>
<keyword evidence="1" id="KW-0227">DNA damage</keyword>
<dbReference type="Pfam" id="PF05970">
    <property type="entry name" value="PIF1"/>
    <property type="match status" value="1"/>
</dbReference>
<dbReference type="GO" id="GO:0000723">
    <property type="term" value="P:telomere maintenance"/>
    <property type="evidence" value="ECO:0007669"/>
    <property type="project" value="InterPro"/>
</dbReference>
<evidence type="ECO:0000259" key="3">
    <source>
        <dbReference type="Pfam" id="PF05970"/>
    </source>
</evidence>
<proteinExistence type="inferred from homology"/>
<comment type="similarity">
    <text evidence="1">Belongs to the helicase family.</text>
</comment>
<dbReference type="InterPro" id="IPR051055">
    <property type="entry name" value="PIF1_helicase"/>
</dbReference>
<dbReference type="AlphaFoldDB" id="A0A8H4VBT2"/>
<keyword evidence="1 4" id="KW-0347">Helicase</keyword>
<sequence>MSQESTTTADTRDGNPQPLFWYQTTGGDSPSPLVRQQSDSSTDTIQPSTSTEPKLCGEQQYIVDLIARGRNVFFTGSAGCGKSTVLKAALNRLREESPLSNVCVLAPTGHAALQINGMTTWSYMGWTPDYHKLPIEELKNQGWRRHVQDRLRKTDILVINEISMIENHYFERINVCMCR</sequence>
<dbReference type="EC" id="5.6.2.3" evidence="1"/>
<dbReference type="GO" id="GO:0043139">
    <property type="term" value="F:5'-3' DNA helicase activity"/>
    <property type="evidence" value="ECO:0007669"/>
    <property type="project" value="UniProtKB-EC"/>
</dbReference>
<dbReference type="PANTHER" id="PTHR47642:SF5">
    <property type="entry name" value="ATP-DEPENDENT DNA HELICASE"/>
    <property type="match status" value="1"/>
</dbReference>
<comment type="caution">
    <text evidence="4">The sequence shown here is derived from an EMBL/GenBank/DDBJ whole genome shotgun (WGS) entry which is preliminary data.</text>
</comment>
<dbReference type="InterPro" id="IPR010285">
    <property type="entry name" value="DNA_helicase_pif1-like_DEAD"/>
</dbReference>
<evidence type="ECO:0000256" key="2">
    <source>
        <dbReference type="SAM" id="MobiDB-lite"/>
    </source>
</evidence>
<feature type="region of interest" description="Disordered" evidence="2">
    <location>
        <begin position="1"/>
        <end position="53"/>
    </location>
</feature>
<dbReference type="EMBL" id="JAACLJ010000007">
    <property type="protein sequence ID" value="KAF4583284.1"/>
    <property type="molecule type" value="Genomic_DNA"/>
</dbReference>
<keyword evidence="1" id="KW-0233">DNA recombination</keyword>
<dbReference type="OrthoDB" id="4918806at2759"/>
<gene>
    <name evidence="4" type="ORF">GQ602_006428</name>
</gene>
<comment type="cofactor">
    <cofactor evidence="1">
        <name>Mg(2+)</name>
        <dbReference type="ChEBI" id="CHEBI:18420"/>
    </cofactor>
</comment>
<dbReference type="GO" id="GO:0005524">
    <property type="term" value="F:ATP binding"/>
    <property type="evidence" value="ECO:0007669"/>
    <property type="project" value="UniProtKB-KW"/>
</dbReference>
<accession>A0A8H4VBT2</accession>
<evidence type="ECO:0000313" key="4">
    <source>
        <dbReference type="EMBL" id="KAF4583284.1"/>
    </source>
</evidence>
<keyword evidence="1" id="KW-0067">ATP-binding</keyword>
<dbReference type="Gene3D" id="3.40.50.300">
    <property type="entry name" value="P-loop containing nucleotide triphosphate hydrolases"/>
    <property type="match status" value="1"/>
</dbReference>
<keyword evidence="5" id="KW-1185">Reference proteome</keyword>
<dbReference type="Proteomes" id="UP000562929">
    <property type="component" value="Unassembled WGS sequence"/>
</dbReference>
<keyword evidence="1" id="KW-0547">Nucleotide-binding</keyword>
<reference evidence="4 5" key="1">
    <citation type="journal article" date="2020" name="G3 (Bethesda)">
        <title>Genetic Underpinnings of Host Manipulation by Ophiocordyceps as Revealed by Comparative Transcriptomics.</title>
        <authorList>
            <person name="Will I."/>
            <person name="Das B."/>
            <person name="Trinh T."/>
            <person name="Brachmann A."/>
            <person name="Ohm R.A."/>
            <person name="de Bekker C."/>
        </authorList>
    </citation>
    <scope>NUCLEOTIDE SEQUENCE [LARGE SCALE GENOMIC DNA]</scope>
    <source>
        <strain evidence="4 5">EC05</strain>
    </source>
</reference>
<protein>
    <recommendedName>
        <fullName evidence="1">ATP-dependent DNA helicase</fullName>
        <ecNumber evidence="1">5.6.2.3</ecNumber>
    </recommendedName>
</protein>
<keyword evidence="1" id="KW-0234">DNA repair</keyword>
<dbReference type="SUPFAM" id="SSF52540">
    <property type="entry name" value="P-loop containing nucleoside triphosphate hydrolases"/>
    <property type="match status" value="1"/>
</dbReference>
<feature type="domain" description="DNA helicase Pif1-like DEAD-box helicase" evidence="3">
    <location>
        <begin position="55"/>
        <end position="177"/>
    </location>
</feature>
<dbReference type="GO" id="GO:0006281">
    <property type="term" value="P:DNA repair"/>
    <property type="evidence" value="ECO:0007669"/>
    <property type="project" value="UniProtKB-KW"/>
</dbReference>
<name>A0A8H4VBT2_9HYPO</name>
<organism evidence="4 5">
    <name type="scientific">Ophiocordyceps camponoti-floridani</name>
    <dbReference type="NCBI Taxonomy" id="2030778"/>
    <lineage>
        <taxon>Eukaryota</taxon>
        <taxon>Fungi</taxon>
        <taxon>Dikarya</taxon>
        <taxon>Ascomycota</taxon>
        <taxon>Pezizomycotina</taxon>
        <taxon>Sordariomycetes</taxon>
        <taxon>Hypocreomycetidae</taxon>
        <taxon>Hypocreales</taxon>
        <taxon>Ophiocordycipitaceae</taxon>
        <taxon>Ophiocordyceps</taxon>
    </lineage>
</organism>
<dbReference type="PANTHER" id="PTHR47642">
    <property type="entry name" value="ATP-DEPENDENT DNA HELICASE"/>
    <property type="match status" value="1"/>
</dbReference>
<evidence type="ECO:0000256" key="1">
    <source>
        <dbReference type="RuleBase" id="RU363044"/>
    </source>
</evidence>